<evidence type="ECO:0000313" key="6">
    <source>
        <dbReference type="Proteomes" id="UP000232722"/>
    </source>
</evidence>
<keyword evidence="2 3" id="KW-0067">ATP-binding</keyword>
<dbReference type="PRINTS" id="PR00109">
    <property type="entry name" value="TYRKINASE"/>
</dbReference>
<evidence type="ECO:0000256" key="3">
    <source>
        <dbReference type="PROSITE-ProRule" id="PRU10141"/>
    </source>
</evidence>
<sequence>MTSFYEWIDKIKRKDGDIEYINYNEFNNVKTVGEGAFGIVESADWKSYGIKAALKTLISNPKIDKDILNNFVKELKNLKKVSFHPNVIGFYGITKEPLSNKYIMVLEYANQGNLREYLKNNFKFLQWSDKIQMALDIIRGLKCLHFKNIIHRDLHAKNILVNNNRLMITDFGTSKQLLEHTSTNSTHSTADGLGMPEYSEPQLYKIINYKKDKKSDIYSLGVLLWEISSGRLPFPGYSRNVLGSHISYLNLRENPIDGTPLVYQQLYQECWDSEPKSRPDIEKVYETLSLLKTGDFPSLPSSQYNVNEIRNSTVDYNDDLSISGYLNSRRESSHKPDGFTEEALKNWCKLCVVYISIYYT</sequence>
<dbReference type="InterPro" id="IPR051681">
    <property type="entry name" value="Ser/Thr_Kinases-Pseudokinases"/>
</dbReference>
<feature type="binding site" evidence="3">
    <location>
        <position position="55"/>
    </location>
    <ligand>
        <name>ATP</name>
        <dbReference type="ChEBI" id="CHEBI:30616"/>
    </ligand>
</feature>
<dbReference type="GO" id="GO:0004672">
    <property type="term" value="F:protein kinase activity"/>
    <property type="evidence" value="ECO:0007669"/>
    <property type="project" value="InterPro"/>
</dbReference>
<protein>
    <submittedName>
        <fullName evidence="5">Kinase-like protein</fullName>
    </submittedName>
</protein>
<dbReference type="AlphaFoldDB" id="A0A2N0NYU2"/>
<accession>A0A2N0NYU2</accession>
<evidence type="ECO:0000259" key="4">
    <source>
        <dbReference type="PROSITE" id="PS50011"/>
    </source>
</evidence>
<dbReference type="VEuPathDB" id="FungiDB:RhiirFUN_016938"/>
<dbReference type="PANTHER" id="PTHR44329:SF298">
    <property type="entry name" value="MIXED LINEAGE KINASE DOMAIN-LIKE PROTEIN"/>
    <property type="match status" value="1"/>
</dbReference>
<dbReference type="SUPFAM" id="SSF56112">
    <property type="entry name" value="Protein kinase-like (PK-like)"/>
    <property type="match status" value="1"/>
</dbReference>
<dbReference type="PROSITE" id="PS00107">
    <property type="entry name" value="PROTEIN_KINASE_ATP"/>
    <property type="match status" value="1"/>
</dbReference>
<evidence type="ECO:0000256" key="1">
    <source>
        <dbReference type="ARBA" id="ARBA00022741"/>
    </source>
</evidence>
<keyword evidence="5" id="KW-0808">Transferase</keyword>
<dbReference type="VEuPathDB" id="FungiDB:FUN_014143"/>
<reference evidence="5 6" key="1">
    <citation type="submission" date="2016-04" db="EMBL/GenBank/DDBJ databases">
        <title>Genome analyses suggest a sexual origin of heterokaryosis in a supposedly ancient asexual fungus.</title>
        <authorList>
            <person name="Ropars J."/>
            <person name="Sedzielewska K."/>
            <person name="Noel J."/>
            <person name="Charron P."/>
            <person name="Farinelli L."/>
            <person name="Marton T."/>
            <person name="Kruger M."/>
            <person name="Pelin A."/>
            <person name="Brachmann A."/>
            <person name="Corradi N."/>
        </authorList>
    </citation>
    <scope>NUCLEOTIDE SEQUENCE [LARGE SCALE GENOMIC DNA]</scope>
    <source>
        <strain evidence="5 6">A5</strain>
    </source>
</reference>
<dbReference type="InterPro" id="IPR017441">
    <property type="entry name" value="Protein_kinase_ATP_BS"/>
</dbReference>
<keyword evidence="5" id="KW-0418">Kinase</keyword>
<name>A0A2N0NYU2_9GLOM</name>
<evidence type="ECO:0000256" key="2">
    <source>
        <dbReference type="ARBA" id="ARBA00022840"/>
    </source>
</evidence>
<dbReference type="Proteomes" id="UP000232722">
    <property type="component" value="Unassembled WGS sequence"/>
</dbReference>
<dbReference type="InterPro" id="IPR001245">
    <property type="entry name" value="Ser-Thr/Tyr_kinase_cat_dom"/>
</dbReference>
<feature type="domain" description="Protein kinase" evidence="4">
    <location>
        <begin position="26"/>
        <end position="291"/>
    </location>
</feature>
<dbReference type="InterPro" id="IPR011009">
    <property type="entry name" value="Kinase-like_dom_sf"/>
</dbReference>
<gene>
    <name evidence="5" type="ORF">RhiirA5_460899</name>
</gene>
<dbReference type="EMBL" id="LLXJ01002097">
    <property type="protein sequence ID" value="PKB99721.1"/>
    <property type="molecule type" value="Genomic_DNA"/>
</dbReference>
<dbReference type="Gene3D" id="1.10.510.10">
    <property type="entry name" value="Transferase(Phosphotransferase) domain 1"/>
    <property type="match status" value="1"/>
</dbReference>
<dbReference type="GO" id="GO:0005524">
    <property type="term" value="F:ATP binding"/>
    <property type="evidence" value="ECO:0007669"/>
    <property type="project" value="UniProtKB-UniRule"/>
</dbReference>
<evidence type="ECO:0000313" key="5">
    <source>
        <dbReference type="EMBL" id="PKB99721.1"/>
    </source>
</evidence>
<dbReference type="InterPro" id="IPR000719">
    <property type="entry name" value="Prot_kinase_dom"/>
</dbReference>
<keyword evidence="1 3" id="KW-0547">Nucleotide-binding</keyword>
<dbReference type="PROSITE" id="PS50011">
    <property type="entry name" value="PROTEIN_KINASE_DOM"/>
    <property type="match status" value="1"/>
</dbReference>
<dbReference type="PANTHER" id="PTHR44329">
    <property type="entry name" value="SERINE/THREONINE-PROTEIN KINASE TNNI3K-RELATED"/>
    <property type="match status" value="1"/>
</dbReference>
<dbReference type="GO" id="GO:0097527">
    <property type="term" value="P:necroptotic signaling pathway"/>
    <property type="evidence" value="ECO:0007669"/>
    <property type="project" value="TreeGrafter"/>
</dbReference>
<proteinExistence type="predicted"/>
<reference evidence="5 6" key="2">
    <citation type="submission" date="2017-09" db="EMBL/GenBank/DDBJ databases">
        <title>Extensive intraspecific genome diversity in a model arbuscular mycorrhizal fungus.</title>
        <authorList>
            <person name="Chen E.C."/>
            <person name="Morin E."/>
            <person name="Beaudet D."/>
            <person name="Noel J."/>
            <person name="Ndikumana S."/>
            <person name="Charron P."/>
            <person name="St-Onge C."/>
            <person name="Giorgi J."/>
            <person name="Grigoriev I.V."/>
            <person name="Roux C."/>
            <person name="Martin F.M."/>
            <person name="Corradi N."/>
        </authorList>
    </citation>
    <scope>NUCLEOTIDE SEQUENCE [LARGE SCALE GENOMIC DNA]</scope>
    <source>
        <strain evidence="5 6">A5</strain>
    </source>
</reference>
<dbReference type="VEuPathDB" id="FungiDB:RhiirA1_470052"/>
<dbReference type="Pfam" id="PF07714">
    <property type="entry name" value="PK_Tyr_Ser-Thr"/>
    <property type="match status" value="1"/>
</dbReference>
<organism evidence="5 6">
    <name type="scientific">Rhizophagus irregularis</name>
    <dbReference type="NCBI Taxonomy" id="588596"/>
    <lineage>
        <taxon>Eukaryota</taxon>
        <taxon>Fungi</taxon>
        <taxon>Fungi incertae sedis</taxon>
        <taxon>Mucoromycota</taxon>
        <taxon>Glomeromycotina</taxon>
        <taxon>Glomeromycetes</taxon>
        <taxon>Glomerales</taxon>
        <taxon>Glomeraceae</taxon>
        <taxon>Rhizophagus</taxon>
    </lineage>
</organism>
<comment type="caution">
    <text evidence="5">The sequence shown here is derived from an EMBL/GenBank/DDBJ whole genome shotgun (WGS) entry which is preliminary data.</text>
</comment>